<feature type="compositionally biased region" description="Basic and acidic residues" evidence="3">
    <location>
        <begin position="214"/>
        <end position="223"/>
    </location>
</feature>
<feature type="region of interest" description="Disordered" evidence="3">
    <location>
        <begin position="59"/>
        <end position="98"/>
    </location>
</feature>
<dbReference type="GO" id="GO:0031347">
    <property type="term" value="P:regulation of defense response"/>
    <property type="evidence" value="ECO:0007669"/>
    <property type="project" value="UniProtKB-UniRule"/>
</dbReference>
<name>A0AAD8P810_TARER</name>
<organism evidence="5 6">
    <name type="scientific">Tagetes erecta</name>
    <name type="common">African marigold</name>
    <dbReference type="NCBI Taxonomy" id="13708"/>
    <lineage>
        <taxon>Eukaryota</taxon>
        <taxon>Viridiplantae</taxon>
        <taxon>Streptophyta</taxon>
        <taxon>Embryophyta</taxon>
        <taxon>Tracheophyta</taxon>
        <taxon>Spermatophyta</taxon>
        <taxon>Magnoliopsida</taxon>
        <taxon>eudicotyledons</taxon>
        <taxon>Gunneridae</taxon>
        <taxon>Pentapetalae</taxon>
        <taxon>asterids</taxon>
        <taxon>campanulids</taxon>
        <taxon>Asterales</taxon>
        <taxon>Asteraceae</taxon>
        <taxon>Asteroideae</taxon>
        <taxon>Heliantheae alliance</taxon>
        <taxon>Tageteae</taxon>
        <taxon>Tagetes</taxon>
    </lineage>
</organism>
<dbReference type="GO" id="GO:0009611">
    <property type="term" value="P:response to wounding"/>
    <property type="evidence" value="ECO:0007669"/>
    <property type="project" value="UniProtKB-UniRule"/>
</dbReference>
<comment type="function">
    <text evidence="2">Repressor of jasmonate responses.</text>
</comment>
<dbReference type="PROSITE" id="PS51320">
    <property type="entry name" value="TIFY"/>
    <property type="match status" value="1"/>
</dbReference>
<evidence type="ECO:0000313" key="5">
    <source>
        <dbReference type="EMBL" id="KAK1436923.1"/>
    </source>
</evidence>
<dbReference type="Pfam" id="PF06200">
    <property type="entry name" value="tify"/>
    <property type="match status" value="1"/>
</dbReference>
<dbReference type="PANTHER" id="PTHR33077:SF52">
    <property type="entry name" value="PROTEIN TIFY 11D"/>
    <property type="match status" value="1"/>
</dbReference>
<dbReference type="InterPro" id="IPR010399">
    <property type="entry name" value="Tify_dom"/>
</dbReference>
<feature type="domain" description="Tify" evidence="4">
    <location>
        <begin position="96"/>
        <end position="131"/>
    </location>
</feature>
<dbReference type="InterPro" id="IPR040390">
    <property type="entry name" value="TIFY/JAZ"/>
</dbReference>
<keyword evidence="2" id="KW-0539">Nucleus</keyword>
<protein>
    <recommendedName>
        <fullName evidence="2">Protein TIFY</fullName>
    </recommendedName>
    <alternativeName>
        <fullName evidence="2">Jasmonate ZIM domain-containing protein</fullName>
    </alternativeName>
</protein>
<proteinExistence type="inferred from homology"/>
<dbReference type="GO" id="GO:2000022">
    <property type="term" value="P:regulation of jasmonic acid mediated signaling pathway"/>
    <property type="evidence" value="ECO:0007669"/>
    <property type="project" value="UniProtKB-UniRule"/>
</dbReference>
<sequence>MSQPKQFPPKKSGTVAQTCNQLSLFLKEKGCFRDLRLKINSKSDDNNDSATKTTIDLLSNMKNPDQNNLQTEKSMNSIADDDETMKNKTDFSRSETKPAPSPMTIFYDGKVIVFDDVPVDKARDLFSSVGDYHHQKNCSHPSSTTEGKGKTEMIKSVELASGSNQQAANGLDLPIARRASLHKFLAKRKDRATVRAPYQLQNQNPSSPVAGGSKQEHNFDLNL</sequence>
<dbReference type="PANTHER" id="PTHR33077">
    <property type="entry name" value="PROTEIN TIFY 4A-RELATED-RELATED"/>
    <property type="match status" value="1"/>
</dbReference>
<evidence type="ECO:0000259" key="4">
    <source>
        <dbReference type="PROSITE" id="PS51320"/>
    </source>
</evidence>
<dbReference type="InterPro" id="IPR018467">
    <property type="entry name" value="CCT_CS"/>
</dbReference>
<evidence type="ECO:0000313" key="6">
    <source>
        <dbReference type="Proteomes" id="UP001229421"/>
    </source>
</evidence>
<evidence type="ECO:0000256" key="2">
    <source>
        <dbReference type="RuleBase" id="RU369065"/>
    </source>
</evidence>
<reference evidence="5" key="1">
    <citation type="journal article" date="2023" name="bioRxiv">
        <title>Improved chromosome-level genome assembly for marigold (Tagetes erecta).</title>
        <authorList>
            <person name="Jiang F."/>
            <person name="Yuan L."/>
            <person name="Wang S."/>
            <person name="Wang H."/>
            <person name="Xu D."/>
            <person name="Wang A."/>
            <person name="Fan W."/>
        </authorList>
    </citation>
    <scope>NUCLEOTIDE SEQUENCE</scope>
    <source>
        <strain evidence="5">WSJ</strain>
        <tissue evidence="5">Leaf</tissue>
    </source>
</reference>
<dbReference type="SMART" id="SM00979">
    <property type="entry name" value="TIFY"/>
    <property type="match status" value="1"/>
</dbReference>
<dbReference type="GO" id="GO:0005634">
    <property type="term" value="C:nucleus"/>
    <property type="evidence" value="ECO:0007669"/>
    <property type="project" value="UniProtKB-SubCell"/>
</dbReference>
<keyword evidence="2" id="KW-1184">Jasmonic acid signaling pathway</keyword>
<feature type="region of interest" description="Disordered" evidence="3">
    <location>
        <begin position="192"/>
        <end position="223"/>
    </location>
</feature>
<accession>A0AAD8P810</accession>
<keyword evidence="6" id="KW-1185">Reference proteome</keyword>
<feature type="compositionally biased region" description="Basic and acidic residues" evidence="3">
    <location>
        <begin position="84"/>
        <end position="96"/>
    </location>
</feature>
<comment type="subcellular location">
    <subcellularLocation>
        <location evidence="2">Nucleus</location>
    </subcellularLocation>
</comment>
<comment type="caution">
    <text evidence="5">The sequence shown here is derived from an EMBL/GenBank/DDBJ whole genome shotgun (WGS) entry which is preliminary data.</text>
</comment>
<gene>
    <name evidence="5" type="ORF">QVD17_02707</name>
</gene>
<dbReference type="Proteomes" id="UP001229421">
    <property type="component" value="Unassembled WGS sequence"/>
</dbReference>
<evidence type="ECO:0000256" key="3">
    <source>
        <dbReference type="SAM" id="MobiDB-lite"/>
    </source>
</evidence>
<dbReference type="AlphaFoldDB" id="A0AAD8P810"/>
<comment type="similarity">
    <text evidence="1 2">Belongs to the TIFY/JAZ family.</text>
</comment>
<dbReference type="Pfam" id="PF09425">
    <property type="entry name" value="Jas_motif"/>
    <property type="match status" value="1"/>
</dbReference>
<dbReference type="EMBL" id="JAUHHV010000001">
    <property type="protein sequence ID" value="KAK1436923.1"/>
    <property type="molecule type" value="Genomic_DNA"/>
</dbReference>
<comment type="domain">
    <text evidence="2">The jas domain is required for interaction with COI1.</text>
</comment>
<evidence type="ECO:0000256" key="1">
    <source>
        <dbReference type="ARBA" id="ARBA00008614"/>
    </source>
</evidence>
<feature type="compositionally biased region" description="Polar residues" evidence="3">
    <location>
        <begin position="59"/>
        <end position="77"/>
    </location>
</feature>